<comment type="similarity">
    <text evidence="1">Belongs to the PemK/MazF family.</text>
</comment>
<dbReference type="PANTHER" id="PTHR33988:SF2">
    <property type="entry name" value="ENDORIBONUCLEASE MAZF"/>
    <property type="match status" value="1"/>
</dbReference>
<dbReference type="Proteomes" id="UP000178925">
    <property type="component" value="Unassembled WGS sequence"/>
</dbReference>
<dbReference type="Gene3D" id="2.30.30.110">
    <property type="match status" value="1"/>
</dbReference>
<gene>
    <name evidence="2" type="ORF">A2242_03165</name>
</gene>
<dbReference type="GO" id="GO:0004521">
    <property type="term" value="F:RNA endonuclease activity"/>
    <property type="evidence" value="ECO:0007669"/>
    <property type="project" value="TreeGrafter"/>
</dbReference>
<dbReference type="InterPro" id="IPR011067">
    <property type="entry name" value="Plasmid_toxin/cell-grow_inhib"/>
</dbReference>
<protein>
    <recommendedName>
        <fullName evidence="1">mRNA interferase</fullName>
        <ecNumber evidence="1">3.1.-.-</ecNumber>
    </recommendedName>
</protein>
<comment type="function">
    <text evidence="1">Toxic component of a type II toxin-antitoxin (TA) system.</text>
</comment>
<name>A0A1F5SJG6_9BACT</name>
<dbReference type="GO" id="GO:0016787">
    <property type="term" value="F:hydrolase activity"/>
    <property type="evidence" value="ECO:0007669"/>
    <property type="project" value="UniProtKB-KW"/>
</dbReference>
<evidence type="ECO:0000313" key="3">
    <source>
        <dbReference type="Proteomes" id="UP000178925"/>
    </source>
</evidence>
<dbReference type="Pfam" id="PF02452">
    <property type="entry name" value="PemK_toxin"/>
    <property type="match status" value="1"/>
</dbReference>
<dbReference type="STRING" id="1797995.A2242_03165"/>
<dbReference type="GO" id="GO:0003677">
    <property type="term" value="F:DNA binding"/>
    <property type="evidence" value="ECO:0007669"/>
    <property type="project" value="InterPro"/>
</dbReference>
<reference evidence="2 3" key="1">
    <citation type="journal article" date="2016" name="Nat. Commun.">
        <title>Thousands of microbial genomes shed light on interconnected biogeochemical processes in an aquifer system.</title>
        <authorList>
            <person name="Anantharaman K."/>
            <person name="Brown C.T."/>
            <person name="Hug L.A."/>
            <person name="Sharon I."/>
            <person name="Castelle C.J."/>
            <person name="Probst A.J."/>
            <person name="Thomas B.C."/>
            <person name="Singh A."/>
            <person name="Wilkins M.J."/>
            <person name="Karaoz U."/>
            <person name="Brodie E.L."/>
            <person name="Williams K.H."/>
            <person name="Hubbard S.S."/>
            <person name="Banfield J.F."/>
        </authorList>
    </citation>
    <scope>NUCLEOTIDE SEQUENCE [LARGE SCALE GENOMIC DNA]</scope>
</reference>
<evidence type="ECO:0000256" key="1">
    <source>
        <dbReference type="PIRNR" id="PIRNR033490"/>
    </source>
</evidence>
<dbReference type="SUPFAM" id="SSF50118">
    <property type="entry name" value="Cell growth inhibitor/plasmid maintenance toxic component"/>
    <property type="match status" value="1"/>
</dbReference>
<sequence>MPKKFPVSLPKRGEIYLVNFDPTIGSEIKKTRPALIIQNDVANQYSPIVIVAAVTSKFDERLYPTEVLIPAKEGGLSAYSVVLLDQIRSIDKQRLMKRLGRIKSDTLARVDSALQISLGLIDKNYYTSKIQL</sequence>
<dbReference type="AlphaFoldDB" id="A0A1F5SJG6"/>
<evidence type="ECO:0000313" key="2">
    <source>
        <dbReference type="EMBL" id="OGF26583.1"/>
    </source>
</evidence>
<organism evidence="2 3">
    <name type="scientific">Candidatus Falkowbacteria bacterium RIFOXYA2_FULL_47_9</name>
    <dbReference type="NCBI Taxonomy" id="1797995"/>
    <lineage>
        <taxon>Bacteria</taxon>
        <taxon>Candidatus Falkowiibacteriota</taxon>
    </lineage>
</organism>
<keyword evidence="1" id="KW-0255">Endonuclease</keyword>
<keyword evidence="1" id="KW-0540">Nuclease</keyword>
<dbReference type="EMBL" id="MFGC01000043">
    <property type="protein sequence ID" value="OGF26583.1"/>
    <property type="molecule type" value="Genomic_DNA"/>
</dbReference>
<dbReference type="InterPro" id="IPR003477">
    <property type="entry name" value="PemK-like"/>
</dbReference>
<dbReference type="EC" id="3.1.-.-" evidence="1"/>
<dbReference type="PANTHER" id="PTHR33988">
    <property type="entry name" value="ENDORIBONUCLEASE MAZF-RELATED"/>
    <property type="match status" value="1"/>
</dbReference>
<accession>A0A1F5SJG6</accession>
<comment type="caution">
    <text evidence="2">The sequence shown here is derived from an EMBL/GenBank/DDBJ whole genome shotgun (WGS) entry which is preliminary data.</text>
</comment>
<proteinExistence type="inferred from homology"/>
<keyword evidence="1" id="KW-0378">Hydrolase</keyword>
<dbReference type="GO" id="GO:0016075">
    <property type="term" value="P:rRNA catabolic process"/>
    <property type="evidence" value="ECO:0007669"/>
    <property type="project" value="TreeGrafter"/>
</dbReference>
<dbReference type="PIRSF" id="PIRSF033490">
    <property type="entry name" value="MazF"/>
    <property type="match status" value="1"/>
</dbReference>
<dbReference type="GO" id="GO:0006402">
    <property type="term" value="P:mRNA catabolic process"/>
    <property type="evidence" value="ECO:0007669"/>
    <property type="project" value="TreeGrafter"/>
</dbReference>